<dbReference type="GO" id="GO:0006355">
    <property type="term" value="P:regulation of DNA-templated transcription"/>
    <property type="evidence" value="ECO:0007669"/>
    <property type="project" value="InterPro"/>
</dbReference>
<dbReference type="InterPro" id="IPR050169">
    <property type="entry name" value="Krueppel_C2H2_ZnF"/>
</dbReference>
<dbReference type="SUPFAM" id="SSF109640">
    <property type="entry name" value="KRAB domain (Kruppel-associated box)"/>
    <property type="match status" value="1"/>
</dbReference>
<evidence type="ECO:0000256" key="2">
    <source>
        <dbReference type="ARBA" id="ARBA00023242"/>
    </source>
</evidence>
<organism evidence="5">
    <name type="scientific">Pongo abelii</name>
    <name type="common">Sumatran orangutan</name>
    <name type="synonym">Pongo pygmaeus abelii</name>
    <dbReference type="NCBI Taxonomy" id="9601"/>
    <lineage>
        <taxon>Eukaryota</taxon>
        <taxon>Metazoa</taxon>
        <taxon>Chordata</taxon>
        <taxon>Craniata</taxon>
        <taxon>Vertebrata</taxon>
        <taxon>Euteleostomi</taxon>
        <taxon>Mammalia</taxon>
        <taxon>Eutheria</taxon>
        <taxon>Euarchontoglires</taxon>
        <taxon>Primates</taxon>
        <taxon>Haplorrhini</taxon>
        <taxon>Catarrhini</taxon>
        <taxon>Hominidae</taxon>
        <taxon>Pongo</taxon>
    </lineage>
</organism>
<dbReference type="AlphaFoldDB" id="A0A2J8S1J7"/>
<dbReference type="Gene3D" id="6.10.140.140">
    <property type="match status" value="1"/>
</dbReference>
<gene>
    <name evidence="5" type="ORF">CR201_G0047205</name>
</gene>
<sequence>MAAIVLPPTAAPSSPFPASQQKGHTKGGELVNELLTSWLQGLVTFEDVAVEFTQEEWALLDPAQRTLYRDVMLENCRNLASLALVCSRSLAMP</sequence>
<evidence type="ECO:0000313" key="5">
    <source>
        <dbReference type="EMBL" id="PNJ14664.1"/>
    </source>
</evidence>
<dbReference type="PANTHER" id="PTHR23232:SF140">
    <property type="entry name" value="ZFP92 ZINC FINGER PROTEIN"/>
    <property type="match status" value="1"/>
</dbReference>
<protein>
    <submittedName>
        <fullName evidence="5">ZNF558 isoform 8</fullName>
    </submittedName>
</protein>
<dbReference type="InterPro" id="IPR036051">
    <property type="entry name" value="KRAB_dom_sf"/>
</dbReference>
<keyword evidence="2" id="KW-0539">Nucleus</keyword>
<comment type="subcellular location">
    <subcellularLocation>
        <location evidence="1">Nucleus</location>
    </subcellularLocation>
</comment>
<dbReference type="EMBL" id="NDHI03003626">
    <property type="protein sequence ID" value="PNJ14664.1"/>
    <property type="molecule type" value="Genomic_DNA"/>
</dbReference>
<dbReference type="PROSITE" id="PS50805">
    <property type="entry name" value="KRAB"/>
    <property type="match status" value="1"/>
</dbReference>
<proteinExistence type="predicted"/>
<feature type="domain" description="KRAB" evidence="4">
    <location>
        <begin position="43"/>
        <end position="93"/>
    </location>
</feature>
<dbReference type="InterPro" id="IPR001909">
    <property type="entry name" value="KRAB"/>
</dbReference>
<dbReference type="CDD" id="cd07765">
    <property type="entry name" value="KRAB_A-box"/>
    <property type="match status" value="1"/>
</dbReference>
<name>A0A2J8S1J7_PONAB</name>
<evidence type="ECO:0000256" key="1">
    <source>
        <dbReference type="ARBA" id="ARBA00004123"/>
    </source>
</evidence>
<dbReference type="PANTHER" id="PTHR23232">
    <property type="entry name" value="KRAB DOMAIN C2H2 ZINC FINGER"/>
    <property type="match status" value="1"/>
</dbReference>
<feature type="region of interest" description="Disordered" evidence="3">
    <location>
        <begin position="1"/>
        <end position="25"/>
    </location>
</feature>
<evidence type="ECO:0000256" key="3">
    <source>
        <dbReference type="SAM" id="MobiDB-lite"/>
    </source>
</evidence>
<dbReference type="SMART" id="SM00349">
    <property type="entry name" value="KRAB"/>
    <property type="match status" value="1"/>
</dbReference>
<feature type="compositionally biased region" description="Low complexity" evidence="3">
    <location>
        <begin position="7"/>
        <end position="19"/>
    </location>
</feature>
<comment type="caution">
    <text evidence="5">The sequence shown here is derived from an EMBL/GenBank/DDBJ whole genome shotgun (WGS) entry which is preliminary data.</text>
</comment>
<reference evidence="5" key="1">
    <citation type="submission" date="2017-12" db="EMBL/GenBank/DDBJ databases">
        <title>High-resolution comparative analysis of great ape genomes.</title>
        <authorList>
            <person name="Pollen A."/>
            <person name="Hastie A."/>
            <person name="Hormozdiari F."/>
            <person name="Dougherty M."/>
            <person name="Liu R."/>
            <person name="Chaisson M."/>
            <person name="Hoppe E."/>
            <person name="Hill C."/>
            <person name="Pang A."/>
            <person name="Hillier L."/>
            <person name="Baker C."/>
            <person name="Armstrong J."/>
            <person name="Shendure J."/>
            <person name="Paten B."/>
            <person name="Wilson R."/>
            <person name="Chao H."/>
            <person name="Schneider V."/>
            <person name="Ventura M."/>
            <person name="Kronenberg Z."/>
            <person name="Murali S."/>
            <person name="Gordon D."/>
            <person name="Cantsilieris S."/>
            <person name="Munson K."/>
            <person name="Nelson B."/>
            <person name="Raja A."/>
            <person name="Underwood J."/>
            <person name="Diekhans M."/>
            <person name="Fiddes I."/>
            <person name="Haussler D."/>
            <person name="Eichler E."/>
        </authorList>
    </citation>
    <scope>NUCLEOTIDE SEQUENCE [LARGE SCALE GENOMIC DNA]</scope>
    <source>
        <strain evidence="5">Susie</strain>
    </source>
</reference>
<dbReference type="Pfam" id="PF01352">
    <property type="entry name" value="KRAB"/>
    <property type="match status" value="1"/>
</dbReference>
<accession>A0A2J8S1J7</accession>
<evidence type="ECO:0000259" key="4">
    <source>
        <dbReference type="PROSITE" id="PS50805"/>
    </source>
</evidence>